<name>A0A0N5AN15_9BILA</name>
<reference evidence="14" key="1">
    <citation type="submission" date="2017-02" db="UniProtKB">
        <authorList>
            <consortium name="WormBaseParasite"/>
        </authorList>
    </citation>
    <scope>IDENTIFICATION</scope>
</reference>
<accession>A0A0N5AN15</accession>
<evidence type="ECO:0000256" key="11">
    <source>
        <dbReference type="ARBA" id="ARBA00047433"/>
    </source>
</evidence>
<keyword evidence="9" id="KW-1208">Phospholipid metabolism</keyword>
<feature type="transmembrane region" description="Helical" evidence="12">
    <location>
        <begin position="167"/>
        <end position="192"/>
    </location>
</feature>
<evidence type="ECO:0000256" key="1">
    <source>
        <dbReference type="ARBA" id="ARBA00004141"/>
    </source>
</evidence>
<keyword evidence="5 12" id="KW-1133">Transmembrane helix</keyword>
<evidence type="ECO:0000256" key="2">
    <source>
        <dbReference type="ARBA" id="ARBA00022516"/>
    </source>
</evidence>
<dbReference type="GO" id="GO:0032049">
    <property type="term" value="P:cardiolipin biosynthetic process"/>
    <property type="evidence" value="ECO:0007669"/>
    <property type="project" value="TreeGrafter"/>
</dbReference>
<proteinExistence type="predicted"/>
<dbReference type="GO" id="GO:0043337">
    <property type="term" value="F:cardiolipin synthase (CMP-forming)"/>
    <property type="evidence" value="ECO:0007669"/>
    <property type="project" value="UniProtKB-EC"/>
</dbReference>
<evidence type="ECO:0000256" key="9">
    <source>
        <dbReference type="ARBA" id="ARBA00023264"/>
    </source>
</evidence>
<protein>
    <recommendedName>
        <fullName evidence="10">cardiolipin synthase (CMP-forming)</fullName>
        <ecNumber evidence="10">2.7.8.41</ecNumber>
    </recommendedName>
</protein>
<dbReference type="GO" id="GO:0016020">
    <property type="term" value="C:membrane"/>
    <property type="evidence" value="ECO:0007669"/>
    <property type="project" value="UniProtKB-SubCell"/>
</dbReference>
<dbReference type="Gene3D" id="1.20.120.1760">
    <property type="match status" value="1"/>
</dbReference>
<evidence type="ECO:0000256" key="4">
    <source>
        <dbReference type="ARBA" id="ARBA00022692"/>
    </source>
</evidence>
<comment type="subcellular location">
    <subcellularLocation>
        <location evidence="1">Membrane</location>
        <topology evidence="1">Multi-pass membrane protein</topology>
    </subcellularLocation>
</comment>
<feature type="transmembrane region" description="Helical" evidence="12">
    <location>
        <begin position="125"/>
        <end position="146"/>
    </location>
</feature>
<dbReference type="STRING" id="451379.A0A0N5AN15"/>
<dbReference type="InterPro" id="IPR050324">
    <property type="entry name" value="CDP-alcohol_PTase-I"/>
</dbReference>
<evidence type="ECO:0000256" key="10">
    <source>
        <dbReference type="ARBA" id="ARBA00039001"/>
    </source>
</evidence>
<organism evidence="13 14">
    <name type="scientific">Syphacia muris</name>
    <dbReference type="NCBI Taxonomy" id="451379"/>
    <lineage>
        <taxon>Eukaryota</taxon>
        <taxon>Metazoa</taxon>
        <taxon>Ecdysozoa</taxon>
        <taxon>Nematoda</taxon>
        <taxon>Chromadorea</taxon>
        <taxon>Rhabditida</taxon>
        <taxon>Spirurina</taxon>
        <taxon>Oxyuridomorpha</taxon>
        <taxon>Oxyuroidea</taxon>
        <taxon>Oxyuridae</taxon>
        <taxon>Syphacia</taxon>
    </lineage>
</organism>
<dbReference type="EC" id="2.7.8.41" evidence="10"/>
<keyword evidence="6" id="KW-0443">Lipid metabolism</keyword>
<dbReference type="GO" id="GO:0005739">
    <property type="term" value="C:mitochondrion"/>
    <property type="evidence" value="ECO:0007669"/>
    <property type="project" value="TreeGrafter"/>
</dbReference>
<evidence type="ECO:0000256" key="6">
    <source>
        <dbReference type="ARBA" id="ARBA00023098"/>
    </source>
</evidence>
<keyword evidence="4 12" id="KW-0812">Transmembrane</keyword>
<sequence length="265" mass="29265">MNTIRSEDRITHHLLDLCFSRVQLHGAVAMSIRIPPAGFCLLSRISRCFGCSQNTRIASSLSITLLNSRDVLTAPVFNTVSKQRLKGRLFNIVVVIIDNYLKHIIFYLRIGATPLVGYLIVTNQLVPACVLFVCAGVTDLLDGYIARRFPSQSSAIGSIIDPLADKFLVTTLFLTLTYVNLIPVWLAAVVIARDVGLISGGIVKRLRTVPQPLTLKRFFSPKIAPFKVFPTSISKLNTLLQLSSVTFSLAAPVFDFCYHPLLTCL</sequence>
<evidence type="ECO:0000256" key="3">
    <source>
        <dbReference type="ARBA" id="ARBA00022679"/>
    </source>
</evidence>
<evidence type="ECO:0000256" key="7">
    <source>
        <dbReference type="ARBA" id="ARBA00023136"/>
    </source>
</evidence>
<dbReference type="InterPro" id="IPR000462">
    <property type="entry name" value="CDP-OH_P_trans"/>
</dbReference>
<evidence type="ECO:0000256" key="8">
    <source>
        <dbReference type="ARBA" id="ARBA00023209"/>
    </source>
</evidence>
<dbReference type="Proteomes" id="UP000046393">
    <property type="component" value="Unplaced"/>
</dbReference>
<dbReference type="AlphaFoldDB" id="A0A0N5AN15"/>
<dbReference type="PANTHER" id="PTHR14269:SF60">
    <property type="entry name" value="CARDIOLIPIN SYNTHASE (CMP-FORMING)"/>
    <property type="match status" value="1"/>
</dbReference>
<dbReference type="PANTHER" id="PTHR14269">
    <property type="entry name" value="CDP-DIACYLGLYCEROL--GLYCEROL-3-PHOSPHATE 3-PHOSPHATIDYLTRANSFERASE-RELATED"/>
    <property type="match status" value="1"/>
</dbReference>
<dbReference type="Pfam" id="PF01066">
    <property type="entry name" value="CDP-OH_P_transf"/>
    <property type="match status" value="1"/>
</dbReference>
<evidence type="ECO:0000256" key="5">
    <source>
        <dbReference type="ARBA" id="ARBA00022989"/>
    </source>
</evidence>
<feature type="transmembrane region" description="Helical" evidence="12">
    <location>
        <begin position="89"/>
        <end position="110"/>
    </location>
</feature>
<keyword evidence="8" id="KW-0594">Phospholipid biosynthesis</keyword>
<evidence type="ECO:0000313" key="13">
    <source>
        <dbReference type="Proteomes" id="UP000046393"/>
    </source>
</evidence>
<evidence type="ECO:0000313" key="14">
    <source>
        <dbReference type="WBParaSite" id="SMUV_0000598901-mRNA-1"/>
    </source>
</evidence>
<dbReference type="InterPro" id="IPR043130">
    <property type="entry name" value="CDP-OH_PTrfase_TM_dom"/>
</dbReference>
<dbReference type="WBParaSite" id="SMUV_0000598901-mRNA-1">
    <property type="protein sequence ID" value="SMUV_0000598901-mRNA-1"/>
    <property type="gene ID" value="SMUV_0000598901"/>
</dbReference>
<evidence type="ECO:0000256" key="12">
    <source>
        <dbReference type="SAM" id="Phobius"/>
    </source>
</evidence>
<keyword evidence="3" id="KW-0808">Transferase</keyword>
<comment type="catalytic activity">
    <reaction evidence="11">
        <text>a CDP-1,2-diacyl-sn-glycerol + a 1,2-diacyl-sn-glycero-3-phospho-(1'-sn-glycerol) = a cardiolipin + CMP + H(+)</text>
        <dbReference type="Rhea" id="RHEA:32931"/>
        <dbReference type="ChEBI" id="CHEBI:15378"/>
        <dbReference type="ChEBI" id="CHEBI:58332"/>
        <dbReference type="ChEBI" id="CHEBI:60377"/>
        <dbReference type="ChEBI" id="CHEBI:62237"/>
        <dbReference type="ChEBI" id="CHEBI:64716"/>
        <dbReference type="EC" id="2.7.8.41"/>
    </reaction>
</comment>
<keyword evidence="7 12" id="KW-0472">Membrane</keyword>
<keyword evidence="13" id="KW-1185">Reference proteome</keyword>
<keyword evidence="2" id="KW-0444">Lipid biosynthesis</keyword>